<dbReference type="EMBL" id="JAPEIS010000011">
    <property type="protein sequence ID" value="KAJ8061948.1"/>
    <property type="molecule type" value="Genomic_DNA"/>
</dbReference>
<accession>A0A9X0AJ75</accession>
<evidence type="ECO:0000256" key="1">
    <source>
        <dbReference type="SAM" id="SignalP"/>
    </source>
</evidence>
<evidence type="ECO:0000313" key="3">
    <source>
        <dbReference type="Proteomes" id="UP001152300"/>
    </source>
</evidence>
<proteinExistence type="predicted"/>
<name>A0A9X0AJ75_9HELO</name>
<dbReference type="Proteomes" id="UP001152300">
    <property type="component" value="Unassembled WGS sequence"/>
</dbReference>
<keyword evidence="1" id="KW-0732">Signal</keyword>
<evidence type="ECO:0000313" key="2">
    <source>
        <dbReference type="EMBL" id="KAJ8061948.1"/>
    </source>
</evidence>
<sequence length="67" mass="6862">MHFSLISTFTIVAAMAGLSIALPISTTIDNRNAVPEEEGGGLTIPITIGLPPICLGIADCNPVTVGR</sequence>
<feature type="signal peptide" evidence="1">
    <location>
        <begin position="1"/>
        <end position="21"/>
    </location>
</feature>
<comment type="caution">
    <text evidence="2">The sequence shown here is derived from an EMBL/GenBank/DDBJ whole genome shotgun (WGS) entry which is preliminary data.</text>
</comment>
<organism evidence="2 3">
    <name type="scientific">Sclerotinia nivalis</name>
    <dbReference type="NCBI Taxonomy" id="352851"/>
    <lineage>
        <taxon>Eukaryota</taxon>
        <taxon>Fungi</taxon>
        <taxon>Dikarya</taxon>
        <taxon>Ascomycota</taxon>
        <taxon>Pezizomycotina</taxon>
        <taxon>Leotiomycetes</taxon>
        <taxon>Helotiales</taxon>
        <taxon>Sclerotiniaceae</taxon>
        <taxon>Sclerotinia</taxon>
    </lineage>
</organism>
<dbReference type="AlphaFoldDB" id="A0A9X0AJ75"/>
<feature type="chain" id="PRO_5040929625" evidence="1">
    <location>
        <begin position="22"/>
        <end position="67"/>
    </location>
</feature>
<keyword evidence="3" id="KW-1185">Reference proteome</keyword>
<dbReference type="OrthoDB" id="3544474at2759"/>
<protein>
    <submittedName>
        <fullName evidence="2">Uncharacterized protein</fullName>
    </submittedName>
</protein>
<gene>
    <name evidence="2" type="ORF">OCU04_009734</name>
</gene>
<reference evidence="2" key="1">
    <citation type="submission" date="2022-11" db="EMBL/GenBank/DDBJ databases">
        <title>Genome Resource of Sclerotinia nivalis Strain SnTB1, a Plant Pathogen Isolated from American Ginseng.</title>
        <authorList>
            <person name="Fan S."/>
        </authorList>
    </citation>
    <scope>NUCLEOTIDE SEQUENCE</scope>
    <source>
        <strain evidence="2">SnTB1</strain>
    </source>
</reference>